<dbReference type="KEGG" id="shc:Shell_0210"/>
<dbReference type="REBASE" id="26441">
    <property type="entry name" value="M.SheAORF210P"/>
</dbReference>
<evidence type="ECO:0000256" key="2">
    <source>
        <dbReference type="ARBA" id="ARBA00022679"/>
    </source>
</evidence>
<name>D7DB04_STAHD</name>
<accession>D7DB04</accession>
<keyword evidence="6" id="KW-1185">Reference proteome</keyword>
<organism evidence="5 6">
    <name type="scientific">Staphylothermus hellenicus (strain DSM 12710 / JCM 10830 / BK20S6-10-b1 / P8)</name>
    <dbReference type="NCBI Taxonomy" id="591019"/>
    <lineage>
        <taxon>Archaea</taxon>
        <taxon>Thermoproteota</taxon>
        <taxon>Thermoprotei</taxon>
        <taxon>Desulfurococcales</taxon>
        <taxon>Desulfurococcaceae</taxon>
        <taxon>Staphylothermus</taxon>
    </lineage>
</organism>
<dbReference type="InterPro" id="IPR001091">
    <property type="entry name" value="RM_Methyltransferase"/>
</dbReference>
<reference evidence="6" key="1">
    <citation type="submission" date="2010-05" db="EMBL/GenBank/DDBJ databases">
        <title>Complete sequence of Staphylothermus hellenicus DSM 12710.</title>
        <authorList>
            <consortium name="US DOE Joint Genome Institute"/>
            <person name="Lucas S."/>
            <person name="Copeland A."/>
            <person name="Lapidus A."/>
            <person name="Cheng J.-F."/>
            <person name="Bruce D."/>
            <person name="Goodwin L."/>
            <person name="Pitluck S."/>
            <person name="Davenport K."/>
            <person name="Detter J.C."/>
            <person name="Han C."/>
            <person name="Tapia R."/>
            <person name="Larimer F."/>
            <person name="Land M."/>
            <person name="Hauser L."/>
            <person name="Kyrpides N."/>
            <person name="Mikhailova N."/>
            <person name="Anderson I.J."/>
            <person name="Woyke T."/>
        </authorList>
    </citation>
    <scope>NUCLEOTIDE SEQUENCE [LARGE SCALE GENOMIC DNA]</scope>
    <source>
        <strain evidence="6">DSM 12710 / JCM 10830 / BK20S6-10-b1 / P8</strain>
    </source>
</reference>
<dbReference type="Pfam" id="PF01555">
    <property type="entry name" value="N6_N4_Mtase"/>
    <property type="match status" value="2"/>
</dbReference>
<dbReference type="InterPro" id="IPR029063">
    <property type="entry name" value="SAM-dependent_MTases_sf"/>
</dbReference>
<dbReference type="GeneID" id="9233499"/>
<keyword evidence="3" id="KW-0680">Restriction system</keyword>
<sequence length="338" mass="39311">MKKGKLQRNSNVAGMRRVSYDDYLEFLKNNRAVEIEGNRISLEPIRVKRLYPLPQELTDISTTVWSFPKRGSWATHRGDYRGNWPPQMARALILAYTMPGETVLDPMIGSGTTCIEAKLLGRNCIGVDINYNAVILTLHRLYWLEKYLEKQASTQEIFGGEYSPVSIEDILKARVEIYHGDARNLDKISSNSIDLVATHPPYYNIIRYSRTKKIPGDLSGARRLEEYLAMIQQVGKEAFRVLKPGRILGILIGDTRIHKHYVPITHHVLETLLKTGFILKEEVVKIQHKMKTTREIWSKLKNKDFLLIYHEKLFILRKPIDKKEYRKYKYSTYMKLNV</sequence>
<evidence type="ECO:0000313" key="5">
    <source>
        <dbReference type="EMBL" id="ADI31351.1"/>
    </source>
</evidence>
<dbReference type="Gene3D" id="3.40.50.150">
    <property type="entry name" value="Vaccinia Virus protein VP39"/>
    <property type="match status" value="2"/>
</dbReference>
<evidence type="ECO:0000256" key="3">
    <source>
        <dbReference type="RuleBase" id="RU362026"/>
    </source>
</evidence>
<dbReference type="AlphaFoldDB" id="D7DB04"/>
<gene>
    <name evidence="5" type="ordered locus">Shell_0210</name>
</gene>
<proteinExistence type="inferred from homology"/>
<dbReference type="GO" id="GO:0016423">
    <property type="term" value="F:tRNA (guanine) methyltransferase activity"/>
    <property type="evidence" value="ECO:0007669"/>
    <property type="project" value="TreeGrafter"/>
</dbReference>
<reference evidence="5 6" key="2">
    <citation type="journal article" date="2011" name="Stand. Genomic Sci.">
        <title>Complete genome sequence of Staphylothermus hellenicus P8.</title>
        <authorList>
            <person name="Anderson I."/>
            <person name="Wirth R."/>
            <person name="Lucas S."/>
            <person name="Copeland A."/>
            <person name="Lapidus A."/>
            <person name="Cheng J.F."/>
            <person name="Goodwin L."/>
            <person name="Pitluck S."/>
            <person name="Davenport K."/>
            <person name="Detter J.C."/>
            <person name="Han C."/>
            <person name="Tapia R."/>
            <person name="Land M."/>
            <person name="Hauser L."/>
            <person name="Pati A."/>
            <person name="Mikhailova N."/>
            <person name="Woyke T."/>
            <person name="Klenk H.P."/>
            <person name="Kyrpides N."/>
            <person name="Ivanova N."/>
        </authorList>
    </citation>
    <scope>NUCLEOTIDE SEQUENCE [LARGE SCALE GENOMIC DNA]</scope>
    <source>
        <strain evidence="6">DSM 12710 / JCM 10830 / BK20S6-10-b1 / P8</strain>
    </source>
</reference>
<feature type="domain" description="DNA methylase N-4/N-6" evidence="4">
    <location>
        <begin position="193"/>
        <end position="329"/>
    </location>
</feature>
<keyword evidence="2" id="KW-0808">Transferase</keyword>
<evidence type="ECO:0000259" key="4">
    <source>
        <dbReference type="Pfam" id="PF01555"/>
    </source>
</evidence>
<dbReference type="GO" id="GO:0008170">
    <property type="term" value="F:N-methyltransferase activity"/>
    <property type="evidence" value="ECO:0007669"/>
    <property type="project" value="InterPro"/>
</dbReference>
<dbReference type="RefSeq" id="WP_013142549.1">
    <property type="nucleotide sequence ID" value="NC_014205.1"/>
</dbReference>
<comment type="catalytic activity">
    <reaction evidence="3">
        <text>a 2'-deoxycytidine in DNA + S-adenosyl-L-methionine = an N(4)-methyl-2'-deoxycytidine in DNA + S-adenosyl-L-homocysteine + H(+)</text>
        <dbReference type="Rhea" id="RHEA:16857"/>
        <dbReference type="Rhea" id="RHEA-COMP:11369"/>
        <dbReference type="Rhea" id="RHEA-COMP:13674"/>
        <dbReference type="ChEBI" id="CHEBI:15378"/>
        <dbReference type="ChEBI" id="CHEBI:57856"/>
        <dbReference type="ChEBI" id="CHEBI:59789"/>
        <dbReference type="ChEBI" id="CHEBI:85452"/>
        <dbReference type="ChEBI" id="CHEBI:137933"/>
        <dbReference type="EC" id="2.1.1.113"/>
    </reaction>
</comment>
<dbReference type="PANTHER" id="PTHR14911:SF13">
    <property type="entry name" value="TRNA (GUANINE(6)-N2)-METHYLTRANSFERASE THUMP3"/>
    <property type="match status" value="1"/>
</dbReference>
<dbReference type="eggNOG" id="arCOG00129">
    <property type="taxonomic scope" value="Archaea"/>
</dbReference>
<comment type="similarity">
    <text evidence="3">Belongs to the N(4)/N(6)-methyltransferase family.</text>
</comment>
<dbReference type="GO" id="GO:0015667">
    <property type="term" value="F:site-specific DNA-methyltransferase (cytosine-N4-specific) activity"/>
    <property type="evidence" value="ECO:0007669"/>
    <property type="project" value="UniProtKB-EC"/>
</dbReference>
<keyword evidence="1 3" id="KW-0489">Methyltransferase</keyword>
<dbReference type="Proteomes" id="UP000002573">
    <property type="component" value="Chromosome"/>
</dbReference>
<keyword evidence="3" id="KW-0949">S-adenosyl-L-methionine</keyword>
<evidence type="ECO:0000256" key="1">
    <source>
        <dbReference type="ARBA" id="ARBA00022603"/>
    </source>
</evidence>
<dbReference type="HOGENOM" id="CLU_063228_0_0_2"/>
<dbReference type="GO" id="GO:0009307">
    <property type="term" value="P:DNA restriction-modification system"/>
    <property type="evidence" value="ECO:0007669"/>
    <property type="project" value="UniProtKB-KW"/>
</dbReference>
<protein>
    <recommendedName>
        <fullName evidence="3">Type II methyltransferase</fullName>
        <ecNumber evidence="3">2.1.1.113</ecNumber>
    </recommendedName>
    <alternativeName>
        <fullName evidence="3">N-4 cytosine-specific methyltransferase</fullName>
    </alternativeName>
</protein>
<dbReference type="SUPFAM" id="SSF53335">
    <property type="entry name" value="S-adenosyl-L-methionine-dependent methyltransferases"/>
    <property type="match status" value="2"/>
</dbReference>
<dbReference type="STRING" id="591019.Shell_0210"/>
<dbReference type="EC" id="2.1.1.113" evidence="3"/>
<dbReference type="InterPro" id="IPR002941">
    <property type="entry name" value="DNA_methylase_N4/N6"/>
</dbReference>
<dbReference type="GO" id="GO:0030488">
    <property type="term" value="P:tRNA methylation"/>
    <property type="evidence" value="ECO:0007669"/>
    <property type="project" value="TreeGrafter"/>
</dbReference>
<dbReference type="GO" id="GO:0003677">
    <property type="term" value="F:DNA binding"/>
    <property type="evidence" value="ECO:0007669"/>
    <property type="project" value="InterPro"/>
</dbReference>
<feature type="domain" description="DNA methylase N-4/N-6" evidence="4">
    <location>
        <begin position="56"/>
        <end position="133"/>
    </location>
</feature>
<dbReference type="PRINTS" id="PR00508">
    <property type="entry name" value="S21N4MTFRASE"/>
</dbReference>
<dbReference type="PANTHER" id="PTHR14911">
    <property type="entry name" value="THUMP DOMAIN-CONTAINING"/>
    <property type="match status" value="1"/>
</dbReference>
<evidence type="ECO:0000313" key="6">
    <source>
        <dbReference type="Proteomes" id="UP000002573"/>
    </source>
</evidence>
<dbReference type="EMBL" id="CP002051">
    <property type="protein sequence ID" value="ADI31351.1"/>
    <property type="molecule type" value="Genomic_DNA"/>
</dbReference>